<dbReference type="EMBL" id="CM047583">
    <property type="protein sequence ID" value="KAI9913423.1"/>
    <property type="molecule type" value="Genomic_DNA"/>
</dbReference>
<protein>
    <submittedName>
        <fullName evidence="1">Uncharacterized protein</fullName>
    </submittedName>
</protein>
<reference evidence="1 2" key="1">
    <citation type="journal article" date="2022" name="bioRxiv">
        <title>The genome of the oomycete Peronosclerospora sorghi, a cosmopolitan pathogen of maize and sorghum, is inflated with dispersed pseudogenes.</title>
        <authorList>
            <person name="Fletcher K."/>
            <person name="Martin F."/>
            <person name="Isakeit T."/>
            <person name="Cavanaugh K."/>
            <person name="Magill C."/>
            <person name="Michelmore R."/>
        </authorList>
    </citation>
    <scope>NUCLEOTIDE SEQUENCE [LARGE SCALE GENOMIC DNA]</scope>
    <source>
        <strain evidence="1">P6</strain>
    </source>
</reference>
<dbReference type="Proteomes" id="UP001163321">
    <property type="component" value="Chromosome 4"/>
</dbReference>
<keyword evidence="2" id="KW-1185">Reference proteome</keyword>
<gene>
    <name evidence="1" type="ORF">PsorP6_005070</name>
</gene>
<name>A0ACC0W5N5_9STRA</name>
<comment type="caution">
    <text evidence="1">The sequence shown here is derived from an EMBL/GenBank/DDBJ whole genome shotgun (WGS) entry which is preliminary data.</text>
</comment>
<evidence type="ECO:0000313" key="1">
    <source>
        <dbReference type="EMBL" id="KAI9913423.1"/>
    </source>
</evidence>
<evidence type="ECO:0000313" key="2">
    <source>
        <dbReference type="Proteomes" id="UP001163321"/>
    </source>
</evidence>
<sequence length="80" mass="9092">MKEAIDNLDRFVLDKKEGKKEDTIINENLVSLPQTKTKVKHKVSAKTSKSLSRRDRNKRKTGARSKKITHAILEDSSDDA</sequence>
<proteinExistence type="predicted"/>
<organism evidence="1 2">
    <name type="scientific">Peronosclerospora sorghi</name>
    <dbReference type="NCBI Taxonomy" id="230839"/>
    <lineage>
        <taxon>Eukaryota</taxon>
        <taxon>Sar</taxon>
        <taxon>Stramenopiles</taxon>
        <taxon>Oomycota</taxon>
        <taxon>Peronosporomycetes</taxon>
        <taxon>Peronosporales</taxon>
        <taxon>Peronosporaceae</taxon>
        <taxon>Peronosclerospora</taxon>
    </lineage>
</organism>
<accession>A0ACC0W5N5</accession>